<evidence type="ECO:0000256" key="1">
    <source>
        <dbReference type="ARBA" id="ARBA00003416"/>
    </source>
</evidence>
<evidence type="ECO:0000256" key="2">
    <source>
        <dbReference type="ARBA" id="ARBA00009840"/>
    </source>
</evidence>
<dbReference type="AlphaFoldDB" id="A0A9D1NJH4"/>
<sequence length="462" mass="51309">MATSLFCETFLFPASALLPWLSAGTCLLAAAAVALLVLLLRERRAAAGEGKRADDAFGNAVRDLRDDAERTRTALEQAIRDFREESAAAAQRRADAFQNALAERSRGLNETLHSRFAAFTQTLAETERSRRETFDAFRDAQRKSADESRETLSLSLEKIREENAKKLDEMRGIVEEKLQSTLEKRLGESFRIVSERLEHVSRSLGEMQAVAHSVSDLKRVLTNVKTRGTWGEVQLGALLEDILAPEQFERNFRPSPRSSEIVEFAVKLPGDAPDASQPLYLPIDSKFPIEDYDRLTAAAQTGDRDAAEKASADLARRVESFARDIRNKYLKPPRTTDFGILFLPTEGLYAEVLRRAGLAEKIQRECRVLVAGPMSLAALLNSLKMGFRTLAVQKNSAEISKTLVAVKSEFLKFGALLEKISKKLDEAQEAVSDTAKRHDIATRRLRKVESLDLGEADGNGEA</sequence>
<dbReference type="SUPFAM" id="SSF58113">
    <property type="entry name" value="Apolipoprotein A-I"/>
    <property type="match status" value="1"/>
</dbReference>
<name>A0A9D1NJH4_9BACT</name>
<feature type="coiled-coil region" evidence="5">
    <location>
        <begin position="61"/>
        <end position="92"/>
    </location>
</feature>
<reference evidence="7" key="2">
    <citation type="journal article" date="2021" name="PeerJ">
        <title>Extensive microbial diversity within the chicken gut microbiome revealed by metagenomics and culture.</title>
        <authorList>
            <person name="Gilroy R."/>
            <person name="Ravi A."/>
            <person name="Getino M."/>
            <person name="Pursley I."/>
            <person name="Horton D.L."/>
            <person name="Alikhan N.F."/>
            <person name="Baker D."/>
            <person name="Gharbi K."/>
            <person name="Hall N."/>
            <person name="Watson M."/>
            <person name="Adriaenssens E.M."/>
            <person name="Foster-Nyarko E."/>
            <person name="Jarju S."/>
            <person name="Secka A."/>
            <person name="Antonio M."/>
            <person name="Oren A."/>
            <person name="Chaudhuri R.R."/>
            <person name="La Ragione R."/>
            <person name="Hildebrand F."/>
            <person name="Pallen M.J."/>
        </authorList>
    </citation>
    <scope>NUCLEOTIDE SEQUENCE</scope>
    <source>
        <strain evidence="7">10669</strain>
    </source>
</reference>
<comment type="function">
    <text evidence="1">Involved in DNA recombination.</text>
</comment>
<evidence type="ECO:0000313" key="8">
    <source>
        <dbReference type="Proteomes" id="UP000886812"/>
    </source>
</evidence>
<proteinExistence type="inferred from homology"/>
<keyword evidence="6" id="KW-1133">Transmembrane helix</keyword>
<dbReference type="GO" id="GO:0006310">
    <property type="term" value="P:DNA recombination"/>
    <property type="evidence" value="ECO:0007669"/>
    <property type="project" value="UniProtKB-KW"/>
</dbReference>
<feature type="coiled-coil region" evidence="5">
    <location>
        <begin position="149"/>
        <end position="176"/>
    </location>
</feature>
<dbReference type="PANTHER" id="PTHR30563:SF0">
    <property type="entry name" value="DNA RECOMBINATION PROTEIN RMUC"/>
    <property type="match status" value="1"/>
</dbReference>
<keyword evidence="4" id="KW-0233">DNA recombination</keyword>
<evidence type="ECO:0000313" key="7">
    <source>
        <dbReference type="EMBL" id="HIV04258.1"/>
    </source>
</evidence>
<dbReference type="Proteomes" id="UP000886812">
    <property type="component" value="Unassembled WGS sequence"/>
</dbReference>
<dbReference type="Gene3D" id="1.20.120.20">
    <property type="entry name" value="Apolipoprotein"/>
    <property type="match status" value="1"/>
</dbReference>
<organism evidence="7 8">
    <name type="scientific">Candidatus Spyradosoma merdigallinarum</name>
    <dbReference type="NCBI Taxonomy" id="2840950"/>
    <lineage>
        <taxon>Bacteria</taxon>
        <taxon>Pseudomonadati</taxon>
        <taxon>Verrucomicrobiota</taxon>
        <taxon>Opitutia</taxon>
        <taxon>Opitutia incertae sedis</taxon>
        <taxon>Candidatus Spyradosoma</taxon>
    </lineage>
</organism>
<keyword evidence="3 5" id="KW-0175">Coiled coil</keyword>
<reference evidence="7" key="1">
    <citation type="submission" date="2020-10" db="EMBL/GenBank/DDBJ databases">
        <authorList>
            <person name="Gilroy R."/>
        </authorList>
    </citation>
    <scope>NUCLEOTIDE SEQUENCE</scope>
    <source>
        <strain evidence="7">10669</strain>
    </source>
</reference>
<dbReference type="PANTHER" id="PTHR30563">
    <property type="entry name" value="DNA RECOMBINATION PROTEIN RMUC"/>
    <property type="match status" value="1"/>
</dbReference>
<evidence type="ECO:0000256" key="6">
    <source>
        <dbReference type="SAM" id="Phobius"/>
    </source>
</evidence>
<gene>
    <name evidence="7" type="primary">rmuC</name>
    <name evidence="7" type="ORF">IAC75_03800</name>
</gene>
<evidence type="ECO:0000256" key="3">
    <source>
        <dbReference type="ARBA" id="ARBA00023054"/>
    </source>
</evidence>
<dbReference type="InterPro" id="IPR003798">
    <property type="entry name" value="DNA_recombination_RmuC"/>
</dbReference>
<comment type="similarity">
    <text evidence="2">Belongs to the RmuC family.</text>
</comment>
<keyword evidence="6" id="KW-0472">Membrane</keyword>
<keyword evidence="6" id="KW-0812">Transmembrane</keyword>
<accession>A0A9D1NJH4</accession>
<feature type="transmembrane region" description="Helical" evidence="6">
    <location>
        <begin position="20"/>
        <end position="40"/>
    </location>
</feature>
<dbReference type="Pfam" id="PF02646">
    <property type="entry name" value="RmuC"/>
    <property type="match status" value="1"/>
</dbReference>
<comment type="caution">
    <text evidence="7">The sequence shown here is derived from an EMBL/GenBank/DDBJ whole genome shotgun (WGS) entry which is preliminary data.</text>
</comment>
<protein>
    <submittedName>
        <fullName evidence="7">DNA recombination protein RmuC</fullName>
    </submittedName>
</protein>
<dbReference type="EMBL" id="DVOG01000096">
    <property type="protein sequence ID" value="HIV04258.1"/>
    <property type="molecule type" value="Genomic_DNA"/>
</dbReference>
<evidence type="ECO:0000256" key="4">
    <source>
        <dbReference type="ARBA" id="ARBA00023172"/>
    </source>
</evidence>
<evidence type="ECO:0000256" key="5">
    <source>
        <dbReference type="SAM" id="Coils"/>
    </source>
</evidence>